<dbReference type="Pfam" id="PF05721">
    <property type="entry name" value="PhyH"/>
    <property type="match status" value="1"/>
</dbReference>
<protein>
    <recommendedName>
        <fullName evidence="3">Phytanoyl-CoA dioxygenase</fullName>
    </recommendedName>
</protein>
<evidence type="ECO:0008006" key="3">
    <source>
        <dbReference type="Google" id="ProtNLM"/>
    </source>
</evidence>
<evidence type="ECO:0000313" key="2">
    <source>
        <dbReference type="Proteomes" id="UP000023435"/>
    </source>
</evidence>
<gene>
    <name evidence="1" type="ORF">AZ78_2438</name>
</gene>
<keyword evidence="2" id="KW-1185">Reference proteome</keyword>
<evidence type="ECO:0000313" key="1">
    <source>
        <dbReference type="EMBL" id="KWS04888.1"/>
    </source>
</evidence>
<dbReference type="Gene3D" id="2.60.120.620">
    <property type="entry name" value="q2cbj1_9rhob like domain"/>
    <property type="match status" value="1"/>
</dbReference>
<dbReference type="EMBL" id="JAJA02000001">
    <property type="protein sequence ID" value="KWS04888.1"/>
    <property type="molecule type" value="Genomic_DNA"/>
</dbReference>
<accession>A0A108U981</accession>
<comment type="caution">
    <text evidence="1">The sequence shown here is derived from an EMBL/GenBank/DDBJ whole genome shotgun (WGS) entry which is preliminary data.</text>
</comment>
<dbReference type="GO" id="GO:0016706">
    <property type="term" value="F:2-oxoglutarate-dependent dioxygenase activity"/>
    <property type="evidence" value="ECO:0007669"/>
    <property type="project" value="UniProtKB-ARBA"/>
</dbReference>
<dbReference type="InterPro" id="IPR008775">
    <property type="entry name" value="Phytyl_CoA_dOase-like"/>
</dbReference>
<dbReference type="Proteomes" id="UP000023435">
    <property type="component" value="Unassembled WGS sequence"/>
</dbReference>
<proteinExistence type="predicted"/>
<dbReference type="AlphaFoldDB" id="A0A108U981"/>
<dbReference type="SUPFAM" id="SSF51197">
    <property type="entry name" value="Clavaminate synthase-like"/>
    <property type="match status" value="1"/>
</dbReference>
<name>A0A108U981_9GAMM</name>
<sequence>MRQLPFFQQIGKFSALVNVPGLHDALATPELIEFISRLGGQALTPSQGTQLLLSPPNQGDWTLNGLNWHVDVTADPPHRLAGIQAFFLIDDVSPHGGATLALAGSHRLDPSGPGSASALRKLLRTSDDLERDLHGSGVSIIEMSGRAGDICLMDMRLLHTPSINASKHLRMMATCRCFPRA</sequence>
<organism evidence="1 2">
    <name type="scientific">Lysobacter capsici AZ78</name>
    <dbReference type="NCBI Taxonomy" id="1444315"/>
    <lineage>
        <taxon>Bacteria</taxon>
        <taxon>Pseudomonadati</taxon>
        <taxon>Pseudomonadota</taxon>
        <taxon>Gammaproteobacteria</taxon>
        <taxon>Lysobacterales</taxon>
        <taxon>Lysobacteraceae</taxon>
        <taxon>Lysobacter</taxon>
    </lineage>
</organism>
<reference evidence="1 2" key="1">
    <citation type="journal article" date="2014" name="Genome Announc.">
        <title>Draft Genome Sequence of Lysobacter capsici AZ78, a Bacterium Antagonistic to Plant-Pathogenic Oomycetes.</title>
        <authorList>
            <person name="Puopolo G."/>
            <person name="Sonego P."/>
            <person name="Engelen K."/>
            <person name="Pertot I."/>
        </authorList>
    </citation>
    <scope>NUCLEOTIDE SEQUENCE [LARGE SCALE GENOMIC DNA]</scope>
    <source>
        <strain evidence="1 2">AZ78</strain>
    </source>
</reference>